<proteinExistence type="predicted"/>
<dbReference type="RefSeq" id="WP_062175150.1">
    <property type="nucleotide sequence ID" value="NZ_BBXL01000001.1"/>
</dbReference>
<name>A0A1M4SC18_9BACT</name>
<evidence type="ECO:0000313" key="2">
    <source>
        <dbReference type="Proteomes" id="UP000184480"/>
    </source>
</evidence>
<accession>A0A1M4SC18</accession>
<gene>
    <name evidence="1" type="ORF">SAMN05444362_10117</name>
</gene>
<organism evidence="1 2">
    <name type="scientific">Dysgonomonas macrotermitis</name>
    <dbReference type="NCBI Taxonomy" id="1346286"/>
    <lineage>
        <taxon>Bacteria</taxon>
        <taxon>Pseudomonadati</taxon>
        <taxon>Bacteroidota</taxon>
        <taxon>Bacteroidia</taxon>
        <taxon>Bacteroidales</taxon>
        <taxon>Dysgonomonadaceae</taxon>
        <taxon>Dysgonomonas</taxon>
    </lineage>
</organism>
<evidence type="ECO:0000313" key="1">
    <source>
        <dbReference type="EMBL" id="SHE29756.1"/>
    </source>
</evidence>
<dbReference type="Proteomes" id="UP000184480">
    <property type="component" value="Unassembled WGS sequence"/>
</dbReference>
<reference evidence="2" key="1">
    <citation type="submission" date="2016-11" db="EMBL/GenBank/DDBJ databases">
        <authorList>
            <person name="Varghese N."/>
            <person name="Submissions S."/>
        </authorList>
    </citation>
    <scope>NUCLEOTIDE SEQUENCE [LARGE SCALE GENOMIC DNA]</scope>
    <source>
        <strain evidence="2">DSM 27370</strain>
    </source>
</reference>
<sequence length="104" mass="12128">MKSKNRLLWDLTTEILETHGDIVDNIHIIEDDSRDGEIMRRIYAKTSDNTGYCFEVYKQEADVENTANVEEGHVYYFDERWDDFDTGGIDTAIEILNEYGKLTV</sequence>
<keyword evidence="2" id="KW-1185">Reference proteome</keyword>
<dbReference type="STRING" id="1346286.SAMN05444362_10117"/>
<dbReference type="EMBL" id="FQUC01000001">
    <property type="protein sequence ID" value="SHE29756.1"/>
    <property type="molecule type" value="Genomic_DNA"/>
</dbReference>
<protein>
    <submittedName>
        <fullName evidence="1">Uncharacterized protein</fullName>
    </submittedName>
</protein>
<dbReference type="AlphaFoldDB" id="A0A1M4SC18"/>